<gene>
    <name evidence="1" type="ORF">SH601_00250</name>
</gene>
<keyword evidence="2" id="KW-1185">Reference proteome</keyword>
<organism evidence="1 2">
    <name type="scientific">Gracilibacillus pellucidus</name>
    <dbReference type="NCBI Taxonomy" id="3095368"/>
    <lineage>
        <taxon>Bacteria</taxon>
        <taxon>Bacillati</taxon>
        <taxon>Bacillota</taxon>
        <taxon>Bacilli</taxon>
        <taxon>Bacillales</taxon>
        <taxon>Bacillaceae</taxon>
        <taxon>Gracilibacillus</taxon>
    </lineage>
</organism>
<protein>
    <submittedName>
        <fullName evidence="1">MFS transporter</fullName>
    </submittedName>
</protein>
<name>A0ACC6M0E2_9BACI</name>
<evidence type="ECO:0000313" key="1">
    <source>
        <dbReference type="EMBL" id="MDX8044403.1"/>
    </source>
</evidence>
<dbReference type="Proteomes" id="UP001277972">
    <property type="component" value="Unassembled WGS sequence"/>
</dbReference>
<accession>A0ACC6M0E2</accession>
<dbReference type="EMBL" id="JAWZSR010000001">
    <property type="protein sequence ID" value="MDX8044403.1"/>
    <property type="molecule type" value="Genomic_DNA"/>
</dbReference>
<comment type="caution">
    <text evidence="1">The sequence shown here is derived from an EMBL/GenBank/DDBJ whole genome shotgun (WGS) entry which is preliminary data.</text>
</comment>
<reference evidence="1" key="1">
    <citation type="submission" date="2023-11" db="EMBL/GenBank/DDBJ databases">
        <title>Gracilibacillus pellucida a moderately halophilic bacterium isolated from saline soil in Xinjiang province.</title>
        <authorList>
            <person name="Zhang Z."/>
            <person name="Tan F."/>
            <person name="Wang Y."/>
            <person name="Xia M."/>
        </authorList>
    </citation>
    <scope>NUCLEOTIDE SEQUENCE</scope>
    <source>
        <strain evidence="1">S3-1-1</strain>
    </source>
</reference>
<sequence length="399" mass="44118">MNAAKKKVVGIALITAVALLGDSMLIIVLPIYWQEFGLTAIWQIGLLLSINRFVRLPINPLVGMFYQHFQLRTGVFIALAIAIFTTACYGFLKEFWLLLLVRVLWGIAWSLLRLGGFLTVIDVSIDSNRGNYVGLYNGLWGLGGLVGMLAGGILVDQTSLSFVTTSFAILGLLSLPAIIYFVPVSKSEQQERKRKEGKKKNWLNSYIVLILLTGALMGFIVFGLFATTLSSLIEEMYHNEWKLAHFTIGAATLAGIIQAFRWGWDPFIAPKIGKIIDRVKTPITILLIPLFVGGILFYTLVNVQTMIALVIALLLFQFISTIFVTTTDTLATNAAAQTNKVKVMTAHTIVVDIGAAMGPLLAFMIIDMHSITSIYYLSGALLVSLGFIWLLFIGRRMYH</sequence>
<proteinExistence type="predicted"/>
<evidence type="ECO:0000313" key="2">
    <source>
        <dbReference type="Proteomes" id="UP001277972"/>
    </source>
</evidence>